<evidence type="ECO:0000313" key="4">
    <source>
        <dbReference type="Proteomes" id="UP000503162"/>
    </source>
</evidence>
<feature type="transmembrane region" description="Helical" evidence="1">
    <location>
        <begin position="14"/>
        <end position="33"/>
    </location>
</feature>
<feature type="domain" description="EamA" evidence="2">
    <location>
        <begin position="161"/>
        <end position="284"/>
    </location>
</feature>
<dbReference type="KEGG" id="hcz:G9Q37_13555"/>
<feature type="domain" description="EamA" evidence="2">
    <location>
        <begin position="28"/>
        <end position="144"/>
    </location>
</feature>
<feature type="transmembrane region" description="Helical" evidence="1">
    <location>
        <begin position="73"/>
        <end position="95"/>
    </location>
</feature>
<feature type="transmembrane region" description="Helical" evidence="1">
    <location>
        <begin position="101"/>
        <end position="122"/>
    </location>
</feature>
<accession>A0A6G8IJE3</accession>
<dbReference type="EMBL" id="CP049989">
    <property type="protein sequence ID" value="QIM53100.1"/>
    <property type="molecule type" value="Genomic_DNA"/>
</dbReference>
<dbReference type="PANTHER" id="PTHR22911:SF102">
    <property type="entry name" value="MEMBRANE PROTEIN"/>
    <property type="match status" value="1"/>
</dbReference>
<dbReference type="InterPro" id="IPR000620">
    <property type="entry name" value="EamA_dom"/>
</dbReference>
<evidence type="ECO:0000256" key="1">
    <source>
        <dbReference type="SAM" id="Phobius"/>
    </source>
</evidence>
<dbReference type="AlphaFoldDB" id="A0A6G8IJE3"/>
<keyword evidence="1" id="KW-0812">Transmembrane</keyword>
<dbReference type="InterPro" id="IPR037185">
    <property type="entry name" value="EmrE-like"/>
</dbReference>
<evidence type="ECO:0000313" key="3">
    <source>
        <dbReference type="EMBL" id="QIM53100.1"/>
    </source>
</evidence>
<evidence type="ECO:0000259" key="2">
    <source>
        <dbReference type="Pfam" id="PF00892"/>
    </source>
</evidence>
<dbReference type="Pfam" id="PF00892">
    <property type="entry name" value="EamA"/>
    <property type="match status" value="2"/>
</dbReference>
<feature type="transmembrane region" description="Helical" evidence="1">
    <location>
        <begin position="215"/>
        <end position="234"/>
    </location>
</feature>
<dbReference type="Proteomes" id="UP000503162">
    <property type="component" value="Chromosome"/>
</dbReference>
<keyword evidence="4" id="KW-1185">Reference proteome</keyword>
<feature type="transmembrane region" description="Helical" evidence="1">
    <location>
        <begin position="39"/>
        <end position="61"/>
    </location>
</feature>
<feature type="transmembrane region" description="Helical" evidence="1">
    <location>
        <begin position="129"/>
        <end position="148"/>
    </location>
</feature>
<dbReference type="SUPFAM" id="SSF103481">
    <property type="entry name" value="Multidrug resistance efflux transporter EmrE"/>
    <property type="match status" value="2"/>
</dbReference>
<organism evidence="3 4">
    <name type="scientific">Hydrogenophaga crocea</name>
    <dbReference type="NCBI Taxonomy" id="2716225"/>
    <lineage>
        <taxon>Bacteria</taxon>
        <taxon>Pseudomonadati</taxon>
        <taxon>Pseudomonadota</taxon>
        <taxon>Betaproteobacteria</taxon>
        <taxon>Burkholderiales</taxon>
        <taxon>Comamonadaceae</taxon>
        <taxon>Hydrogenophaga</taxon>
    </lineage>
</organism>
<name>A0A6G8IJE3_9BURK</name>
<proteinExistence type="predicted"/>
<sequence>MQVSSSPAAAETRAAWRMAAGGALLGTLGVFLLESGSDAASAAWFRCAFGLLALTLWARATRRTPLWRLPAGTALRVGVAAALVVLSWVVFFVAIQHLSVGLATVVFHVQPLCLMVAGAWWLGEPLPRARIAAVLLALLGLSLATGLLGSGAAVSWLGVALCGVAVVAQTAVGLLLRARTPVPPLALAWWQCAVGALVLWPWLWLNGWPAWGPAWGWLAALGVLHTGLAYVLIYGGMARLATARTALLQFVYPAVTLLCDALVYQRLLAPGQWLGVGLMALALWWGARPVSAAAPQAALTRRG</sequence>
<gene>
    <name evidence="3" type="ORF">G9Q37_13555</name>
</gene>
<dbReference type="PANTHER" id="PTHR22911">
    <property type="entry name" value="ACYL-MALONYL CONDENSING ENZYME-RELATED"/>
    <property type="match status" value="1"/>
</dbReference>
<dbReference type="GO" id="GO:0016020">
    <property type="term" value="C:membrane"/>
    <property type="evidence" value="ECO:0007669"/>
    <property type="project" value="InterPro"/>
</dbReference>
<reference evidence="3 4" key="1">
    <citation type="submission" date="2020-03" db="EMBL/GenBank/DDBJ databases">
        <title>Hydrogenophaga sp. nov. isolated from cyanobacterial mat.</title>
        <authorList>
            <person name="Thorat V."/>
            <person name="Kirdat K."/>
            <person name="Tiwarekar B."/>
            <person name="Costa E.D."/>
            <person name="Yadav A."/>
        </authorList>
    </citation>
    <scope>NUCLEOTIDE SEQUENCE [LARGE SCALE GENOMIC DNA]</scope>
    <source>
        <strain evidence="3 4">BA0156</strain>
    </source>
</reference>
<protein>
    <submittedName>
        <fullName evidence="3">DMT family transporter</fullName>
    </submittedName>
</protein>
<keyword evidence="1" id="KW-0472">Membrane</keyword>
<keyword evidence="1" id="KW-1133">Transmembrane helix</keyword>
<dbReference type="RefSeq" id="WP_166227849.1">
    <property type="nucleotide sequence ID" value="NZ_CP049989.1"/>
</dbReference>
<feature type="transmembrane region" description="Helical" evidence="1">
    <location>
        <begin position="185"/>
        <end position="203"/>
    </location>
</feature>
<feature type="transmembrane region" description="Helical" evidence="1">
    <location>
        <begin position="154"/>
        <end position="176"/>
    </location>
</feature>